<evidence type="ECO:0000256" key="3">
    <source>
        <dbReference type="ARBA" id="ARBA00022630"/>
    </source>
</evidence>
<dbReference type="Gene3D" id="3.10.520.10">
    <property type="entry name" value="ApbE-like domains"/>
    <property type="match status" value="1"/>
</dbReference>
<evidence type="ECO:0000256" key="9">
    <source>
        <dbReference type="ARBA" id="ARBA00048540"/>
    </source>
</evidence>
<feature type="binding site" evidence="11">
    <location>
        <position position="320"/>
    </location>
    <ligand>
        <name>Mg(2+)</name>
        <dbReference type="ChEBI" id="CHEBI:18420"/>
    </ligand>
</feature>
<proteinExistence type="inferred from homology"/>
<comment type="cofactor">
    <cofactor evidence="11">
        <name>Mg(2+)</name>
        <dbReference type="ChEBI" id="CHEBI:18420"/>
    </cofactor>
    <cofactor evidence="11">
        <name>Mn(2+)</name>
        <dbReference type="ChEBI" id="CHEBI:29035"/>
    </cofactor>
    <text evidence="11">Magnesium. Can also use manganese.</text>
</comment>
<keyword evidence="12" id="KW-0472">Membrane</keyword>
<dbReference type="InterPro" id="IPR003374">
    <property type="entry name" value="ApbE-like_sf"/>
</dbReference>
<keyword evidence="5 10" id="KW-0479">Metal-binding</keyword>
<keyword evidence="12" id="KW-0997">Cell inner membrane</keyword>
<dbReference type="SUPFAM" id="SSF143631">
    <property type="entry name" value="ApbE-like"/>
    <property type="match status" value="1"/>
</dbReference>
<keyword evidence="3 10" id="KW-0285">Flavoprotein</keyword>
<sequence>MKVVPRLAKILMIVLCVSVLSACSGSEKPEIVTIEGKTMGTTYTVKYLIEEEKNIPTPERIKQALDQRLLDVNQSMSTFIPDSEISQFNQLDTTNKSLSSSTSQGIDLVPSWVYQPISADFATVVAEAIRLNKVTMGGLDITVGPLVNLWGFGPDKTVQTIPTEEQIKNAIKKVGIEKITLQETSPKQYILGKSQKDVYIDLSSIAKGYGVDALAEYLQNIGIKNYLVEIGGELRAKGHNASNHPWSIGIEHPDMIQHSANQLVIGLKDLAMATSGNYRNFKVDAQGHRLSHIIDPKKFEPISHNLASITVIHPSTMTADGLSTGLFVQGEDKALEIAEKEHLAIFLIISTKDGFVTKMSSAFTDLLKK</sequence>
<comment type="function">
    <text evidence="12">Flavin transferase that catalyzes the transfer of the FMN moiety of FAD and its covalent binding to the hydroxyl group of a threonine residue in a target flavoprotein.</text>
</comment>
<dbReference type="GO" id="GO:0046872">
    <property type="term" value="F:metal ion binding"/>
    <property type="evidence" value="ECO:0007669"/>
    <property type="project" value="UniProtKB-UniRule"/>
</dbReference>
<keyword evidence="7 10" id="KW-0460">Magnesium</keyword>
<feature type="signal peptide" evidence="12">
    <location>
        <begin position="1"/>
        <end position="22"/>
    </location>
</feature>
<feature type="chain" id="PRO_5005970897" description="FAD:protein FMN transferase" evidence="12">
    <location>
        <begin position="23"/>
        <end position="369"/>
    </location>
</feature>
<accession>V8G6F7</accession>
<dbReference type="GO" id="GO:0005886">
    <property type="term" value="C:plasma membrane"/>
    <property type="evidence" value="ECO:0007669"/>
    <property type="project" value="UniProtKB-SubCell"/>
</dbReference>
<feature type="binding site" evidence="11">
    <location>
        <position position="324"/>
    </location>
    <ligand>
        <name>Mg(2+)</name>
        <dbReference type="ChEBI" id="CHEBI:18420"/>
    </ligand>
</feature>
<dbReference type="Proteomes" id="UP000018766">
    <property type="component" value="Unassembled WGS sequence"/>
</dbReference>
<protein>
    <recommendedName>
        <fullName evidence="2 10">FAD:protein FMN transferase</fullName>
        <ecNumber evidence="1 10">2.7.1.180</ecNumber>
    </recommendedName>
    <alternativeName>
        <fullName evidence="8 10">Flavin transferase</fullName>
    </alternativeName>
</protein>
<keyword evidence="12" id="KW-1003">Cell membrane</keyword>
<dbReference type="EC" id="2.7.1.180" evidence="1 10"/>
<keyword evidence="14" id="KW-1185">Reference proteome</keyword>
<dbReference type="PROSITE" id="PS51257">
    <property type="entry name" value="PROKAR_LIPOPROTEIN"/>
    <property type="match status" value="1"/>
</dbReference>
<evidence type="ECO:0000256" key="7">
    <source>
        <dbReference type="ARBA" id="ARBA00022842"/>
    </source>
</evidence>
<dbReference type="AlphaFoldDB" id="V8G6F7"/>
<dbReference type="PANTHER" id="PTHR30040">
    <property type="entry name" value="THIAMINE BIOSYNTHESIS LIPOPROTEIN APBE"/>
    <property type="match status" value="1"/>
</dbReference>
<dbReference type="PIRSF" id="PIRSF006268">
    <property type="entry name" value="ApbE"/>
    <property type="match status" value="1"/>
</dbReference>
<name>V8G6F7_9BURK</name>
<organism evidence="13 14">
    <name type="scientific">Pelistega indica</name>
    <dbReference type="NCBI Taxonomy" id="1414851"/>
    <lineage>
        <taxon>Bacteria</taxon>
        <taxon>Pseudomonadati</taxon>
        <taxon>Pseudomonadota</taxon>
        <taxon>Betaproteobacteria</taxon>
        <taxon>Burkholderiales</taxon>
        <taxon>Alcaligenaceae</taxon>
        <taxon>Pelistega</taxon>
    </lineage>
</organism>
<evidence type="ECO:0000256" key="10">
    <source>
        <dbReference type="PIRNR" id="PIRNR006268"/>
    </source>
</evidence>
<dbReference type="PANTHER" id="PTHR30040:SF2">
    <property type="entry name" value="FAD:PROTEIN FMN TRANSFERASE"/>
    <property type="match status" value="1"/>
</dbReference>
<dbReference type="InterPro" id="IPR024932">
    <property type="entry name" value="ApbE"/>
</dbReference>
<comment type="caution">
    <text evidence="13">The sequence shown here is derived from an EMBL/GenBank/DDBJ whole genome shotgun (WGS) entry which is preliminary data.</text>
</comment>
<dbReference type="Pfam" id="PF02424">
    <property type="entry name" value="ApbE"/>
    <property type="match status" value="1"/>
</dbReference>
<reference evidence="13 14" key="1">
    <citation type="submission" date="2013-11" db="EMBL/GenBank/DDBJ databases">
        <title>Genomic analysis of Pelistega sp. HM-7.</title>
        <authorList>
            <person name="Kumbhare S.V."/>
            <person name="Shetty S.A."/>
            <person name="Sharma O."/>
            <person name="Dhotre D.P."/>
        </authorList>
    </citation>
    <scope>NUCLEOTIDE SEQUENCE [LARGE SCALE GENOMIC DNA]</scope>
    <source>
        <strain evidence="13 14">HM-7</strain>
    </source>
</reference>
<evidence type="ECO:0000256" key="12">
    <source>
        <dbReference type="RuleBase" id="RU363002"/>
    </source>
</evidence>
<keyword evidence="4 10" id="KW-0808">Transferase</keyword>
<evidence type="ECO:0000256" key="8">
    <source>
        <dbReference type="ARBA" id="ARBA00031306"/>
    </source>
</evidence>
<comment type="catalytic activity">
    <reaction evidence="9 10 12">
        <text>L-threonyl-[protein] + FAD = FMN-L-threonyl-[protein] + AMP + H(+)</text>
        <dbReference type="Rhea" id="RHEA:36847"/>
        <dbReference type="Rhea" id="RHEA-COMP:11060"/>
        <dbReference type="Rhea" id="RHEA-COMP:11061"/>
        <dbReference type="ChEBI" id="CHEBI:15378"/>
        <dbReference type="ChEBI" id="CHEBI:30013"/>
        <dbReference type="ChEBI" id="CHEBI:57692"/>
        <dbReference type="ChEBI" id="CHEBI:74257"/>
        <dbReference type="ChEBI" id="CHEBI:456215"/>
        <dbReference type="EC" id="2.7.1.180"/>
    </reaction>
</comment>
<keyword evidence="12 13" id="KW-0449">Lipoprotein</keyword>
<feature type="binding site" evidence="11">
    <location>
        <position position="204"/>
    </location>
    <ligand>
        <name>Mg(2+)</name>
        <dbReference type="ChEBI" id="CHEBI:18420"/>
    </ligand>
</feature>
<gene>
    <name evidence="13" type="ORF">V757_06180</name>
</gene>
<keyword evidence="12" id="KW-0732">Signal</keyword>
<comment type="subcellular location">
    <subcellularLocation>
        <location evidence="12">Cell inner membrane</location>
        <topology evidence="12">Lipid-anchor</topology>
        <orientation evidence="12">Periplasmic side</orientation>
    </subcellularLocation>
</comment>
<dbReference type="OrthoDB" id="9778595at2"/>
<evidence type="ECO:0000256" key="2">
    <source>
        <dbReference type="ARBA" id="ARBA00016337"/>
    </source>
</evidence>
<evidence type="ECO:0000256" key="11">
    <source>
        <dbReference type="PIRSR" id="PIRSR006268-2"/>
    </source>
</evidence>
<evidence type="ECO:0000313" key="13">
    <source>
        <dbReference type="EMBL" id="ETD72119.1"/>
    </source>
</evidence>
<dbReference type="PATRIC" id="fig|1414851.3.peg.1254"/>
<evidence type="ECO:0000256" key="6">
    <source>
        <dbReference type="ARBA" id="ARBA00022827"/>
    </source>
</evidence>
<evidence type="ECO:0000313" key="14">
    <source>
        <dbReference type="Proteomes" id="UP000018766"/>
    </source>
</evidence>
<dbReference type="EMBL" id="AYSV01000078">
    <property type="protein sequence ID" value="ETD72119.1"/>
    <property type="molecule type" value="Genomic_DNA"/>
</dbReference>
<evidence type="ECO:0000256" key="5">
    <source>
        <dbReference type="ARBA" id="ARBA00022723"/>
    </source>
</evidence>
<dbReference type="GO" id="GO:0016740">
    <property type="term" value="F:transferase activity"/>
    <property type="evidence" value="ECO:0007669"/>
    <property type="project" value="UniProtKB-UniRule"/>
</dbReference>
<keyword evidence="6 10" id="KW-0274">FAD</keyword>
<evidence type="ECO:0000256" key="1">
    <source>
        <dbReference type="ARBA" id="ARBA00011955"/>
    </source>
</evidence>
<comment type="similarity">
    <text evidence="10 12">Belongs to the ApbE family.</text>
</comment>
<evidence type="ECO:0000256" key="4">
    <source>
        <dbReference type="ARBA" id="ARBA00022679"/>
    </source>
</evidence>